<dbReference type="EMBL" id="JAHLFP010000006">
    <property type="protein sequence ID" value="MBU3805422.1"/>
    <property type="molecule type" value="Genomic_DNA"/>
</dbReference>
<name>A0A948T040_9FIRM</name>
<dbReference type="AlphaFoldDB" id="A0A948T040"/>
<dbReference type="CDD" id="cd00077">
    <property type="entry name" value="HDc"/>
    <property type="match status" value="2"/>
</dbReference>
<dbReference type="Proteomes" id="UP000713596">
    <property type="component" value="Unassembled WGS sequence"/>
</dbReference>
<gene>
    <name evidence="3" type="ORF">H9882_00755</name>
</gene>
<organism evidence="3 4">
    <name type="scientific">Candidatus Allofournierella pullistercoris</name>
    <dbReference type="NCBI Taxonomy" id="2838597"/>
    <lineage>
        <taxon>Bacteria</taxon>
        <taxon>Bacillati</taxon>
        <taxon>Bacillota</taxon>
        <taxon>Clostridia</taxon>
        <taxon>Eubacteriales</taxon>
        <taxon>Oscillospiraceae</taxon>
        <taxon>Allofournierella</taxon>
    </lineage>
</organism>
<dbReference type="SMART" id="SM00471">
    <property type="entry name" value="HDc"/>
    <property type="match status" value="2"/>
</dbReference>
<dbReference type="InterPro" id="IPR006674">
    <property type="entry name" value="HD_domain"/>
</dbReference>
<dbReference type="Pfam" id="PF13487">
    <property type="entry name" value="HD_5"/>
    <property type="match status" value="1"/>
</dbReference>
<accession>A0A948T040</accession>
<dbReference type="InterPro" id="IPR003607">
    <property type="entry name" value="HD/PDEase_dom"/>
</dbReference>
<comment type="caution">
    <text evidence="3">The sequence shown here is derived from an EMBL/GenBank/DDBJ whole genome shotgun (WGS) entry which is preliminary data.</text>
</comment>
<dbReference type="SUPFAM" id="SSF109604">
    <property type="entry name" value="HD-domain/PDEase-like"/>
    <property type="match status" value="2"/>
</dbReference>
<feature type="coiled-coil region" evidence="1">
    <location>
        <begin position="378"/>
        <end position="423"/>
    </location>
</feature>
<dbReference type="PANTHER" id="PTHR43155:SF2">
    <property type="entry name" value="CYCLIC DI-GMP PHOSPHODIESTERASE PA4108"/>
    <property type="match status" value="1"/>
</dbReference>
<dbReference type="Pfam" id="PF01966">
    <property type="entry name" value="HD"/>
    <property type="match status" value="1"/>
</dbReference>
<evidence type="ECO:0000313" key="4">
    <source>
        <dbReference type="Proteomes" id="UP000713596"/>
    </source>
</evidence>
<reference evidence="3" key="2">
    <citation type="submission" date="2021-04" db="EMBL/GenBank/DDBJ databases">
        <authorList>
            <person name="Gilroy R."/>
        </authorList>
    </citation>
    <scope>NUCLEOTIDE SEQUENCE</scope>
    <source>
        <strain evidence="3">B5_2728</strain>
    </source>
</reference>
<proteinExistence type="predicted"/>
<dbReference type="NCBIfam" id="TIGR00277">
    <property type="entry name" value="HDIG"/>
    <property type="match status" value="1"/>
</dbReference>
<sequence>MNIGTKKSGLAVTEIIELVNTALDGVDHRLVSHGLRVGMISHKMLCMLGEENPLYLQDAFMAALLHDVGAYKTDDINKMVVFESRQIWEHSLYGYLFLRKFSPLAHMAQAVLYHHLDFAHMGHLPPKIARLAQVLHLCDRVDVYLQSDKDASVLRRNLDKESGTRFDPELVELFWQADEECGFTTLPFDQWQVELCMESWVSAYKLQTYLEMVVSMIDFKSNFTVTHSITTQTISVELAQYMGLPEEEIQQIWLGSLLHDVGKLYVPVSVVEHPGRLDAQQLATMRKHVDGTRKVLEGKIPDEVLEIACRHHEKLNGSGYPRGLSAPELNMAQRIVCVADITSALSCERSYKPAFSREKTQALLDRMTIAGELDAGVVQVLYQNYEAIQKKVKLATQEVQATYNKLMNAYEILMEKRQQMSIEEWLMLLDGYVTQGYSVLQQA</sequence>
<evidence type="ECO:0000259" key="2">
    <source>
        <dbReference type="PROSITE" id="PS51832"/>
    </source>
</evidence>
<dbReference type="PANTHER" id="PTHR43155">
    <property type="entry name" value="CYCLIC DI-GMP PHOSPHODIESTERASE PA4108-RELATED"/>
    <property type="match status" value="1"/>
</dbReference>
<evidence type="ECO:0000256" key="1">
    <source>
        <dbReference type="SAM" id="Coils"/>
    </source>
</evidence>
<reference evidence="3" key="1">
    <citation type="journal article" date="2021" name="PeerJ">
        <title>Extensive microbial diversity within the chicken gut microbiome revealed by metagenomics and culture.</title>
        <authorList>
            <person name="Gilroy R."/>
            <person name="Ravi A."/>
            <person name="Getino M."/>
            <person name="Pursley I."/>
            <person name="Horton D.L."/>
            <person name="Alikhan N.F."/>
            <person name="Baker D."/>
            <person name="Gharbi K."/>
            <person name="Hall N."/>
            <person name="Watson M."/>
            <person name="Adriaenssens E.M."/>
            <person name="Foster-Nyarko E."/>
            <person name="Jarju S."/>
            <person name="Secka A."/>
            <person name="Antonio M."/>
            <person name="Oren A."/>
            <person name="Chaudhuri R.R."/>
            <person name="La Ragione R."/>
            <person name="Hildebrand F."/>
            <person name="Pallen M.J."/>
        </authorList>
    </citation>
    <scope>NUCLEOTIDE SEQUENCE</scope>
    <source>
        <strain evidence="3">B5_2728</strain>
    </source>
</reference>
<feature type="domain" description="HD-GYP" evidence="2">
    <location>
        <begin position="202"/>
        <end position="397"/>
    </location>
</feature>
<keyword evidence="1" id="KW-0175">Coiled coil</keyword>
<dbReference type="Gene3D" id="1.10.3210.10">
    <property type="entry name" value="Hypothetical protein af1432"/>
    <property type="match status" value="2"/>
</dbReference>
<protein>
    <submittedName>
        <fullName evidence="3">HD domain-containing protein</fullName>
    </submittedName>
</protein>
<dbReference type="PROSITE" id="PS51832">
    <property type="entry name" value="HD_GYP"/>
    <property type="match status" value="1"/>
</dbReference>
<dbReference type="InterPro" id="IPR037522">
    <property type="entry name" value="HD_GYP_dom"/>
</dbReference>
<evidence type="ECO:0000313" key="3">
    <source>
        <dbReference type="EMBL" id="MBU3805422.1"/>
    </source>
</evidence>
<dbReference type="InterPro" id="IPR006675">
    <property type="entry name" value="HDIG_dom"/>
</dbReference>